<name>A0A182FY86_ANOAL</name>
<protein>
    <recommendedName>
        <fullName evidence="3">Secreted protein</fullName>
    </recommendedName>
</protein>
<accession>A0A182FY86</accession>
<reference evidence="1" key="2">
    <citation type="submission" date="2022-08" db="UniProtKB">
        <authorList>
            <consortium name="EnsemblMetazoa"/>
        </authorList>
    </citation>
    <scope>IDENTIFICATION</scope>
    <source>
        <strain evidence="1">STECLA/ALBI9_A</strain>
    </source>
</reference>
<organism evidence="1 2">
    <name type="scientific">Anopheles albimanus</name>
    <name type="common">New world malaria mosquito</name>
    <dbReference type="NCBI Taxonomy" id="7167"/>
    <lineage>
        <taxon>Eukaryota</taxon>
        <taxon>Metazoa</taxon>
        <taxon>Ecdysozoa</taxon>
        <taxon>Arthropoda</taxon>
        <taxon>Hexapoda</taxon>
        <taxon>Insecta</taxon>
        <taxon>Pterygota</taxon>
        <taxon>Neoptera</taxon>
        <taxon>Endopterygota</taxon>
        <taxon>Diptera</taxon>
        <taxon>Nematocera</taxon>
        <taxon>Culicoidea</taxon>
        <taxon>Culicidae</taxon>
        <taxon>Anophelinae</taxon>
        <taxon>Anopheles</taxon>
    </lineage>
</organism>
<reference evidence="1 2" key="1">
    <citation type="journal article" date="2017" name="G3 (Bethesda)">
        <title>The Physical Genome Mapping of Anopheles albimanus Corrected Scaffold Misassemblies and Identified Interarm Rearrangements in Genus Anopheles.</title>
        <authorList>
            <person name="Artemov G.N."/>
            <person name="Peery A.N."/>
            <person name="Jiang X."/>
            <person name="Tu Z."/>
            <person name="Stegniy V.N."/>
            <person name="Sharakhova M.V."/>
            <person name="Sharakhov I.V."/>
        </authorList>
    </citation>
    <scope>NUCLEOTIDE SEQUENCE [LARGE SCALE GENOMIC DNA]</scope>
    <source>
        <strain evidence="1 2">ALBI9_A</strain>
    </source>
</reference>
<dbReference type="EnsemblMetazoa" id="AALB014584-RA">
    <property type="protein sequence ID" value="AALB014584-PA"/>
    <property type="gene ID" value="AALB014584"/>
</dbReference>
<dbReference type="Proteomes" id="UP000069272">
    <property type="component" value="Chromosome X"/>
</dbReference>
<keyword evidence="2" id="KW-1185">Reference proteome</keyword>
<evidence type="ECO:0000313" key="2">
    <source>
        <dbReference type="Proteomes" id="UP000069272"/>
    </source>
</evidence>
<sequence>MRRALSNVVVVVQLVAGRRIPDASFGRSVGPCFLRGLPFWRGRARVCVCHERGVGVVSSRLLVGGWLRFDSARRDRGLVCVRVVRRET</sequence>
<evidence type="ECO:0000313" key="1">
    <source>
        <dbReference type="EnsemblMetazoa" id="AALB014584-PA"/>
    </source>
</evidence>
<evidence type="ECO:0008006" key="3">
    <source>
        <dbReference type="Google" id="ProtNLM"/>
    </source>
</evidence>
<dbReference type="VEuPathDB" id="VectorBase:AALB014584"/>
<proteinExistence type="predicted"/>
<dbReference type="AlphaFoldDB" id="A0A182FY86"/>